<dbReference type="EMBL" id="GBRH01228012">
    <property type="protein sequence ID" value="JAD69883.1"/>
    <property type="molecule type" value="Transcribed_RNA"/>
</dbReference>
<evidence type="ECO:0000313" key="1">
    <source>
        <dbReference type="EMBL" id="JAD69883.1"/>
    </source>
</evidence>
<accession>A0A0A9C5Z1</accession>
<reference evidence="1" key="2">
    <citation type="journal article" date="2015" name="Data Brief">
        <title>Shoot transcriptome of the giant reed, Arundo donax.</title>
        <authorList>
            <person name="Barrero R.A."/>
            <person name="Guerrero F.D."/>
            <person name="Moolhuijzen P."/>
            <person name="Goolsby J.A."/>
            <person name="Tidwell J."/>
            <person name="Bellgard S.E."/>
            <person name="Bellgard M.I."/>
        </authorList>
    </citation>
    <scope>NUCLEOTIDE SEQUENCE</scope>
    <source>
        <tissue evidence="1">Shoot tissue taken approximately 20 cm above the soil surface</tissue>
    </source>
</reference>
<sequence length="101" mass="11720">MYSYLSSHRLRRSYWRLNFQNGQHVVVDRGMRANLTITGPSALSWNTKSDIQSCLIQLMNAAQSKSTRKTQLLHAFFQSTMLFLNVIIINNNNQIKQAKNF</sequence>
<protein>
    <submittedName>
        <fullName evidence="1">Uncharacterized protein</fullName>
    </submittedName>
</protein>
<name>A0A0A9C5Z1_ARUDO</name>
<organism evidence="1">
    <name type="scientific">Arundo donax</name>
    <name type="common">Giant reed</name>
    <name type="synonym">Donax arundinaceus</name>
    <dbReference type="NCBI Taxonomy" id="35708"/>
    <lineage>
        <taxon>Eukaryota</taxon>
        <taxon>Viridiplantae</taxon>
        <taxon>Streptophyta</taxon>
        <taxon>Embryophyta</taxon>
        <taxon>Tracheophyta</taxon>
        <taxon>Spermatophyta</taxon>
        <taxon>Magnoliopsida</taxon>
        <taxon>Liliopsida</taxon>
        <taxon>Poales</taxon>
        <taxon>Poaceae</taxon>
        <taxon>PACMAD clade</taxon>
        <taxon>Arundinoideae</taxon>
        <taxon>Arundineae</taxon>
        <taxon>Arundo</taxon>
    </lineage>
</organism>
<proteinExistence type="predicted"/>
<reference evidence="1" key="1">
    <citation type="submission" date="2014-09" db="EMBL/GenBank/DDBJ databases">
        <authorList>
            <person name="Magalhaes I.L.F."/>
            <person name="Oliveira U."/>
            <person name="Santos F.R."/>
            <person name="Vidigal T.H.D.A."/>
            <person name="Brescovit A.D."/>
            <person name="Santos A.J."/>
        </authorList>
    </citation>
    <scope>NUCLEOTIDE SEQUENCE</scope>
    <source>
        <tissue evidence="1">Shoot tissue taken approximately 20 cm above the soil surface</tissue>
    </source>
</reference>
<dbReference type="AlphaFoldDB" id="A0A0A9C5Z1"/>